<evidence type="ECO:0000256" key="2">
    <source>
        <dbReference type="ARBA" id="ARBA00022692"/>
    </source>
</evidence>
<comment type="caution">
    <text evidence="7">The sequence shown here is derived from an EMBL/GenBank/DDBJ whole genome shotgun (WGS) entry which is preliminary data.</text>
</comment>
<evidence type="ECO:0000313" key="7">
    <source>
        <dbReference type="EMBL" id="KAK6359920.1"/>
    </source>
</evidence>
<proteinExistence type="inferred from homology"/>
<reference evidence="7 8" key="1">
    <citation type="submission" date="2019-10" db="EMBL/GenBank/DDBJ databases">
        <authorList>
            <person name="Palmer J.M."/>
        </authorList>
    </citation>
    <scope>NUCLEOTIDE SEQUENCE [LARGE SCALE GENOMIC DNA]</scope>
    <source>
        <strain evidence="7 8">TWF696</strain>
    </source>
</reference>
<evidence type="ECO:0000313" key="8">
    <source>
        <dbReference type="Proteomes" id="UP001375240"/>
    </source>
</evidence>
<name>A0AAV9VJH8_9PEZI</name>
<keyword evidence="4 5" id="KW-0472">Membrane</keyword>
<sequence>MSGDNGYISHLPSHPPPLPSRNLRFLHPSIHPPIATGLVKDPPAYSYRPDICSPSSVRHPLITKMASPKNAPHQPYVDEEAPPSYDAAGSSGSRVESADPLLGSQPRFDEPDDSFPPDYKTVVAEANLAVRQRFVSKVYSILFVQLLATGAISALTFFSSGFKSWVQANTWMMWISFIGSIGALIACYVKRKDYPTNYILLAAFTAFESYTVALITSFYNSQIVLEAVVITAVVFFGLTLFALQTKYDFTQWQGILMTSLWILVAAGFVSMFFSHGSGFELAYSIGAVIIFSGYILVDTQLIMHHFTPDEEVAAAISLYLDVVNLFISILRILNNQNNN</sequence>
<feature type="transmembrane region" description="Helical" evidence="5">
    <location>
        <begin position="171"/>
        <end position="189"/>
    </location>
</feature>
<dbReference type="EMBL" id="JAVHNQ010000001">
    <property type="protein sequence ID" value="KAK6359920.1"/>
    <property type="molecule type" value="Genomic_DNA"/>
</dbReference>
<feature type="transmembrane region" description="Helical" evidence="5">
    <location>
        <begin position="281"/>
        <end position="301"/>
    </location>
</feature>
<feature type="transmembrane region" description="Helical" evidence="5">
    <location>
        <begin position="138"/>
        <end position="159"/>
    </location>
</feature>
<accession>A0AAV9VJH8</accession>
<keyword evidence="8" id="KW-1185">Reference proteome</keyword>
<comment type="subcellular location">
    <subcellularLocation>
        <location evidence="1">Membrane</location>
        <topology evidence="1">Multi-pass membrane protein</topology>
    </subcellularLocation>
</comment>
<dbReference type="InterPro" id="IPR006214">
    <property type="entry name" value="Bax_inhibitor_1-related"/>
</dbReference>
<protein>
    <submittedName>
        <fullName evidence="7">Uncharacterized protein</fullName>
    </submittedName>
</protein>
<dbReference type="CDD" id="cd10429">
    <property type="entry name" value="GAAP_like"/>
    <property type="match status" value="1"/>
</dbReference>
<evidence type="ECO:0000256" key="3">
    <source>
        <dbReference type="ARBA" id="ARBA00022989"/>
    </source>
</evidence>
<evidence type="ECO:0000256" key="6">
    <source>
        <dbReference type="SAM" id="MobiDB-lite"/>
    </source>
</evidence>
<evidence type="ECO:0000256" key="4">
    <source>
        <dbReference type="ARBA" id="ARBA00023136"/>
    </source>
</evidence>
<keyword evidence="2 5" id="KW-0812">Transmembrane</keyword>
<dbReference type="PANTHER" id="PTHR23291:SF50">
    <property type="entry name" value="PROTEIN LIFEGUARD 4"/>
    <property type="match status" value="1"/>
</dbReference>
<feature type="transmembrane region" description="Helical" evidence="5">
    <location>
        <begin position="313"/>
        <end position="333"/>
    </location>
</feature>
<evidence type="ECO:0000256" key="5">
    <source>
        <dbReference type="RuleBase" id="RU004379"/>
    </source>
</evidence>
<dbReference type="AlphaFoldDB" id="A0AAV9VJH8"/>
<dbReference type="Proteomes" id="UP001375240">
    <property type="component" value="Unassembled WGS sequence"/>
</dbReference>
<feature type="transmembrane region" description="Helical" evidence="5">
    <location>
        <begin position="255"/>
        <end position="275"/>
    </location>
</feature>
<comment type="similarity">
    <text evidence="5">Belongs to the BI1 family.</text>
</comment>
<organism evidence="7 8">
    <name type="scientific">Orbilia brochopaga</name>
    <dbReference type="NCBI Taxonomy" id="3140254"/>
    <lineage>
        <taxon>Eukaryota</taxon>
        <taxon>Fungi</taxon>
        <taxon>Dikarya</taxon>
        <taxon>Ascomycota</taxon>
        <taxon>Pezizomycotina</taxon>
        <taxon>Orbiliomycetes</taxon>
        <taxon>Orbiliales</taxon>
        <taxon>Orbiliaceae</taxon>
        <taxon>Orbilia</taxon>
    </lineage>
</organism>
<evidence type="ECO:0000256" key="1">
    <source>
        <dbReference type="ARBA" id="ARBA00004141"/>
    </source>
</evidence>
<feature type="region of interest" description="Disordered" evidence="6">
    <location>
        <begin position="1"/>
        <end position="22"/>
    </location>
</feature>
<feature type="region of interest" description="Disordered" evidence="6">
    <location>
        <begin position="67"/>
        <end position="112"/>
    </location>
</feature>
<keyword evidence="3 5" id="KW-1133">Transmembrane helix</keyword>
<dbReference type="Pfam" id="PF01027">
    <property type="entry name" value="Bax1-I"/>
    <property type="match status" value="1"/>
</dbReference>
<gene>
    <name evidence="7" type="ORF">TWF696_001047</name>
</gene>
<feature type="transmembrane region" description="Helical" evidence="5">
    <location>
        <begin position="223"/>
        <end position="243"/>
    </location>
</feature>
<dbReference type="PANTHER" id="PTHR23291">
    <property type="entry name" value="BAX INHIBITOR-RELATED"/>
    <property type="match status" value="1"/>
</dbReference>
<dbReference type="GO" id="GO:0016020">
    <property type="term" value="C:membrane"/>
    <property type="evidence" value="ECO:0007669"/>
    <property type="project" value="UniProtKB-SubCell"/>
</dbReference>